<dbReference type="Gene3D" id="1.25.40.10">
    <property type="entry name" value="Tetratricopeptide repeat domain"/>
    <property type="match status" value="1"/>
</dbReference>
<dbReference type="Proteomes" id="UP000262882">
    <property type="component" value="Unassembled WGS sequence"/>
</dbReference>
<comment type="caution">
    <text evidence="3">The sequence shown here is derived from an EMBL/GenBank/DDBJ whole genome shotgun (WGS) entry which is preliminary data.</text>
</comment>
<dbReference type="EMBL" id="QVNQ01000002">
    <property type="protein sequence ID" value="RFS86067.1"/>
    <property type="molecule type" value="Genomic_DNA"/>
</dbReference>
<reference evidence="3 4" key="1">
    <citation type="submission" date="2018-08" db="EMBL/GenBank/DDBJ databases">
        <title>Actinomadura spongicola sp. nov., isolated from marine sponge Leucetta chagosensis.</title>
        <authorList>
            <person name="Li L."/>
            <person name="Lin H.W."/>
        </authorList>
    </citation>
    <scope>NUCLEOTIDE SEQUENCE [LARGE SCALE GENOMIC DNA]</scope>
    <source>
        <strain evidence="3 4">LHW52907</strain>
    </source>
</reference>
<dbReference type="AlphaFoldDB" id="A0A372GL09"/>
<evidence type="ECO:0000313" key="4">
    <source>
        <dbReference type="Proteomes" id="UP000262882"/>
    </source>
</evidence>
<evidence type="ECO:0000256" key="2">
    <source>
        <dbReference type="SAM" id="Phobius"/>
    </source>
</evidence>
<feature type="transmembrane region" description="Helical" evidence="2">
    <location>
        <begin position="382"/>
        <end position="403"/>
    </location>
</feature>
<organism evidence="3 4">
    <name type="scientific">Actinomadura spongiicola</name>
    <dbReference type="NCBI Taxonomy" id="2303421"/>
    <lineage>
        <taxon>Bacteria</taxon>
        <taxon>Bacillati</taxon>
        <taxon>Actinomycetota</taxon>
        <taxon>Actinomycetes</taxon>
        <taxon>Streptosporangiales</taxon>
        <taxon>Thermomonosporaceae</taxon>
        <taxon>Actinomadura</taxon>
    </lineage>
</organism>
<gene>
    <name evidence="3" type="ORF">D0T12_05400</name>
</gene>
<keyword evidence="4" id="KW-1185">Reference proteome</keyword>
<sequence>MDGHGPQLRHARQRERRVGRVAAVVRGQTPVSAAPGAEHLAERALLLLDLRRPADAEREVRKALAGDPDNVDLHLILARALSRRGDTTGALDAVNHAIGLNPGFWYGHWVAGDVLSHAAREREALVAFHNALACDAEKPLIYEGIARGHYVLGEWRQTVQAAERGLRLEPDDLFLHEIIGCAFSKLGDHARACEHAARALRIDPESASAHRTYGMVARDAGDREAAIEAFREAMRLAEDPRYAADLLVHATRSRNPLHSLDGALWRVRLLPRRRLVWWLLALPFAPWFLFMALVTLGFWVNAVALAVTTLWMRRDPLLRRLLHDDEVRSARIALGALGGGAVLLGTSAALWSPTLLPSGIAVLALVVPVQEAGGLTRPGHRLFLRVAGLLGVVIAVFTVLAFAAPHLEWVFTAILLTGYVALGSIWPTMIVTGHRYPPAGSGARI</sequence>
<feature type="repeat" description="TPR" evidence="1">
    <location>
        <begin position="207"/>
        <end position="240"/>
    </location>
</feature>
<feature type="transmembrane region" description="Helical" evidence="2">
    <location>
        <begin position="296"/>
        <end position="312"/>
    </location>
</feature>
<dbReference type="PANTHER" id="PTHR15544:SF0">
    <property type="entry name" value="TETRATRICOPEPTIDE REPEAT PROTEIN 33"/>
    <property type="match status" value="1"/>
</dbReference>
<proteinExistence type="predicted"/>
<keyword evidence="2" id="KW-0472">Membrane</keyword>
<protein>
    <submittedName>
        <fullName evidence="3">Tetratricopeptide repeat protein</fullName>
    </submittedName>
</protein>
<keyword evidence="2" id="KW-1133">Transmembrane helix</keyword>
<feature type="transmembrane region" description="Helical" evidence="2">
    <location>
        <begin position="409"/>
        <end position="431"/>
    </location>
</feature>
<evidence type="ECO:0000313" key="3">
    <source>
        <dbReference type="EMBL" id="RFS86067.1"/>
    </source>
</evidence>
<feature type="transmembrane region" description="Helical" evidence="2">
    <location>
        <begin position="332"/>
        <end position="350"/>
    </location>
</feature>
<feature type="transmembrane region" description="Helical" evidence="2">
    <location>
        <begin position="356"/>
        <end position="375"/>
    </location>
</feature>
<accession>A0A372GL09</accession>
<feature type="repeat" description="TPR" evidence="1">
    <location>
        <begin position="173"/>
        <end position="206"/>
    </location>
</feature>
<name>A0A372GL09_9ACTN</name>
<dbReference type="InterPro" id="IPR052658">
    <property type="entry name" value="TPR-containing"/>
</dbReference>
<dbReference type="PANTHER" id="PTHR15544">
    <property type="entry name" value="OSMOSIS RESPONSIVE FACTOR"/>
    <property type="match status" value="1"/>
</dbReference>
<evidence type="ECO:0000256" key="1">
    <source>
        <dbReference type="PROSITE-ProRule" id="PRU00339"/>
    </source>
</evidence>
<dbReference type="PROSITE" id="PS50005">
    <property type="entry name" value="TPR"/>
    <property type="match status" value="2"/>
</dbReference>
<dbReference type="InterPro" id="IPR019734">
    <property type="entry name" value="TPR_rpt"/>
</dbReference>
<keyword evidence="2" id="KW-0812">Transmembrane</keyword>
<keyword evidence="1" id="KW-0802">TPR repeat</keyword>
<dbReference type="InterPro" id="IPR011990">
    <property type="entry name" value="TPR-like_helical_dom_sf"/>
</dbReference>
<dbReference type="Pfam" id="PF13432">
    <property type="entry name" value="TPR_16"/>
    <property type="match status" value="2"/>
</dbReference>
<dbReference type="SMART" id="SM00028">
    <property type="entry name" value="TPR"/>
    <property type="match status" value="5"/>
</dbReference>
<dbReference type="SUPFAM" id="SSF48452">
    <property type="entry name" value="TPR-like"/>
    <property type="match status" value="1"/>
</dbReference>